<dbReference type="Proteomes" id="UP000275267">
    <property type="component" value="Unassembled WGS sequence"/>
</dbReference>
<dbReference type="EMBL" id="PQIB02000007">
    <property type="protein sequence ID" value="RLN08854.1"/>
    <property type="molecule type" value="Genomic_DNA"/>
</dbReference>
<dbReference type="PANTHER" id="PTHR33110:SF84">
    <property type="entry name" value="F-BOX DOMAIN-CONTAINING PROTEIN"/>
    <property type="match status" value="1"/>
</dbReference>
<proteinExistence type="predicted"/>
<evidence type="ECO:0000313" key="2">
    <source>
        <dbReference type="EMBL" id="RLN08854.1"/>
    </source>
</evidence>
<gene>
    <name evidence="2" type="ORF">C2845_PM11G04510</name>
</gene>
<dbReference type="PANTHER" id="PTHR33110">
    <property type="entry name" value="F-BOX/KELCH-REPEAT PROTEIN-RELATED"/>
    <property type="match status" value="1"/>
</dbReference>
<evidence type="ECO:0000313" key="3">
    <source>
        <dbReference type="Proteomes" id="UP000275267"/>
    </source>
</evidence>
<dbReference type="OrthoDB" id="611323at2759"/>
<accession>A0A3L6RU49</accession>
<protein>
    <recommendedName>
        <fullName evidence="1">KIB1-4 beta-propeller domain-containing protein</fullName>
    </recommendedName>
</protein>
<comment type="caution">
    <text evidence="2">The sequence shown here is derived from an EMBL/GenBank/DDBJ whole genome shotgun (WGS) entry which is preliminary data.</text>
</comment>
<evidence type="ECO:0000259" key="1">
    <source>
        <dbReference type="Pfam" id="PF03478"/>
    </source>
</evidence>
<keyword evidence="3" id="KW-1185">Reference proteome</keyword>
<name>A0A3L6RU49_PANMI</name>
<dbReference type="InterPro" id="IPR036047">
    <property type="entry name" value="F-box-like_dom_sf"/>
</dbReference>
<sequence length="391" mass="43628">MEPAHTWADPPEGLLDHIFSLLRSFVDRACCTGVCNSWRVSATEKEHAAPPLLPCLLMPSTAGASCFHFFSKTTTKPIAPHARFCGSIPGGWFVVAHQQWREYALLKLSSGERISFPDGLRGQEIPFDLRVGVQPSALVILAATVSPAPTPDGRYVVAAITFGHNKAVVWKPGMERWIPLEPQQALRGPALGKRNQLEKLEDVIYYSCDQHEGFYFLTSQEHLLVFDPEYDDDGQISGDLDGYLFPDHHMTSPPEAGQVVGGRYLVESDGRLLMVKRFVSPGRGTVSFQVFTLEWETSDPHWESSAAVVTGKLLFIGRGCSRAIQTGRSGPGFIYFLDDAEGFPDVQSTVRTEKQYRCSDTGWFCCSPQYIEKSWPQGPRPDCSPWIWLYH</sequence>
<dbReference type="Gene3D" id="1.20.1280.50">
    <property type="match status" value="1"/>
</dbReference>
<feature type="domain" description="KIB1-4 beta-propeller" evidence="1">
    <location>
        <begin position="79"/>
        <end position="344"/>
    </location>
</feature>
<dbReference type="InterPro" id="IPR005174">
    <property type="entry name" value="KIB1-4_b-propeller"/>
</dbReference>
<dbReference type="SUPFAM" id="SSF81383">
    <property type="entry name" value="F-box domain"/>
    <property type="match status" value="1"/>
</dbReference>
<dbReference type="STRING" id="4540.A0A3L6RU49"/>
<reference evidence="3" key="1">
    <citation type="journal article" date="2019" name="Nat. Commun.">
        <title>The genome of broomcorn millet.</title>
        <authorList>
            <person name="Zou C."/>
            <person name="Miki D."/>
            <person name="Li D."/>
            <person name="Tang Q."/>
            <person name="Xiao L."/>
            <person name="Rajput S."/>
            <person name="Deng P."/>
            <person name="Jia W."/>
            <person name="Huang R."/>
            <person name="Zhang M."/>
            <person name="Sun Y."/>
            <person name="Hu J."/>
            <person name="Fu X."/>
            <person name="Schnable P.S."/>
            <person name="Li F."/>
            <person name="Zhang H."/>
            <person name="Feng B."/>
            <person name="Zhu X."/>
            <person name="Liu R."/>
            <person name="Schnable J.C."/>
            <person name="Zhu J.-K."/>
            <person name="Zhang H."/>
        </authorList>
    </citation>
    <scope>NUCLEOTIDE SEQUENCE [LARGE SCALE GENOMIC DNA]</scope>
</reference>
<organism evidence="2 3">
    <name type="scientific">Panicum miliaceum</name>
    <name type="common">Proso millet</name>
    <name type="synonym">Broomcorn millet</name>
    <dbReference type="NCBI Taxonomy" id="4540"/>
    <lineage>
        <taxon>Eukaryota</taxon>
        <taxon>Viridiplantae</taxon>
        <taxon>Streptophyta</taxon>
        <taxon>Embryophyta</taxon>
        <taxon>Tracheophyta</taxon>
        <taxon>Spermatophyta</taxon>
        <taxon>Magnoliopsida</taxon>
        <taxon>Liliopsida</taxon>
        <taxon>Poales</taxon>
        <taxon>Poaceae</taxon>
        <taxon>PACMAD clade</taxon>
        <taxon>Panicoideae</taxon>
        <taxon>Panicodae</taxon>
        <taxon>Paniceae</taxon>
        <taxon>Panicinae</taxon>
        <taxon>Panicum</taxon>
        <taxon>Panicum sect. Panicum</taxon>
    </lineage>
</organism>
<dbReference type="AlphaFoldDB" id="A0A3L6RU49"/>
<dbReference type="Pfam" id="PF03478">
    <property type="entry name" value="Beta-prop_KIB1-4"/>
    <property type="match status" value="1"/>
</dbReference>